<keyword evidence="6" id="KW-1185">Reference proteome</keyword>
<feature type="region of interest" description="Disordered" evidence="2">
    <location>
        <begin position="470"/>
        <end position="491"/>
    </location>
</feature>
<reference evidence="5 6" key="1">
    <citation type="journal article" date="2007" name="Nat. Biotechnol.">
        <title>Complete genome sequence of the erythromycin-producing bacterium Saccharopolyspora erythraea NRRL23338.</title>
        <authorList>
            <person name="Oliynyk M."/>
            <person name="Samborskyy M."/>
            <person name="Lester J.B."/>
            <person name="Mironenko T."/>
            <person name="Scott N."/>
            <person name="Dickens S."/>
            <person name="Haydock S.F."/>
            <person name="Leadlay P.F."/>
        </authorList>
    </citation>
    <scope>NUCLEOTIDE SEQUENCE [LARGE SCALE GENOMIC DNA]</scope>
    <source>
        <strain evidence="6">ATCC 11635 / DSM 40517 / JCM 4748 / NBRC 13426 / NCIMB 8594 / NRRL 2338</strain>
    </source>
</reference>
<dbReference type="HOGENOM" id="CLU_016455_4_0_11"/>
<dbReference type="AlphaFoldDB" id="A4FNM5"/>
<dbReference type="OrthoDB" id="9782542at2"/>
<feature type="domain" description="Cell envelope-related transcriptional attenuator" evidence="3">
    <location>
        <begin position="90"/>
        <end position="260"/>
    </location>
</feature>
<dbReference type="Proteomes" id="UP000006728">
    <property type="component" value="Chromosome"/>
</dbReference>
<dbReference type="EMBL" id="AM420293">
    <property type="protein sequence ID" value="CAM05650.1"/>
    <property type="molecule type" value="Genomic_DNA"/>
</dbReference>
<dbReference type="PANTHER" id="PTHR33392">
    <property type="entry name" value="POLYISOPRENYL-TEICHOIC ACID--PEPTIDOGLYCAN TEICHOIC ACID TRANSFERASE TAGU"/>
    <property type="match status" value="1"/>
</dbReference>
<gene>
    <name evidence="5" type="ordered locus">SACE_6481</name>
</gene>
<evidence type="ECO:0000256" key="1">
    <source>
        <dbReference type="ARBA" id="ARBA00006068"/>
    </source>
</evidence>
<organism evidence="5 6">
    <name type="scientific">Saccharopolyspora erythraea (strain ATCC 11635 / DSM 40517 / JCM 4748 / NBRC 13426 / NCIMB 8594 / NRRL 2338)</name>
    <dbReference type="NCBI Taxonomy" id="405948"/>
    <lineage>
        <taxon>Bacteria</taxon>
        <taxon>Bacillati</taxon>
        <taxon>Actinomycetota</taxon>
        <taxon>Actinomycetes</taxon>
        <taxon>Pseudonocardiales</taxon>
        <taxon>Pseudonocardiaceae</taxon>
        <taxon>Saccharopolyspora</taxon>
    </lineage>
</organism>
<dbReference type="KEGG" id="sen:SACE_6481"/>
<evidence type="ECO:0000259" key="4">
    <source>
        <dbReference type="Pfam" id="PF13399"/>
    </source>
</evidence>
<dbReference type="InterPro" id="IPR027381">
    <property type="entry name" value="LytR/CpsA/Psr_C"/>
</dbReference>
<sequence length="491" mass="51772">MGARTFGRVLVALLSVVVLSTTGYAWATLQSLNSGLKTNDVIGKGFNSPDGATDILLVGNDARVDAQGNPLPEEILRELRTTDDGGGDLTDTMILVRIPNGGQRASAMSFPRDTMVKLGQGFGERKLTEAMLHAKNAERVRLQESGAKDPKQIELDAHKAGQKFLIQTIEDISGVSVDHYAEVNLLGFYEITKAVGGVDVCLKDDVDDSEYSGAVFKAGPQTIQGADALAFVRQRHGLINELDRGVRQQVFMSGLARKVLSSGTLSNPAKLSALVSAIQKSIVVDDDLGSDMMGFAQQMQGIAGGNIEFQTIPVHLVGESGQEEVTIKPREIQKFAADLLLDPEERRIKQQAEATAEEQRAGVSVSVYNASGVSGLAASVLEAVTAEGFAQGGSANAQSMPNSVVYSAPGEEAVAQQVADVLGGLPVQPSQNLKSGSVEVYLGKDYNGPGKQNFAGSPAVALDGMRQGPVAPAQQLEQEEPITADGVPCVN</sequence>
<dbReference type="Gene3D" id="3.40.630.190">
    <property type="entry name" value="LCP protein"/>
    <property type="match status" value="1"/>
</dbReference>
<feature type="domain" description="LytR/CpsA/Psr regulator C-terminal" evidence="4">
    <location>
        <begin position="363"/>
        <end position="446"/>
    </location>
</feature>
<evidence type="ECO:0000313" key="5">
    <source>
        <dbReference type="EMBL" id="CAM05650.1"/>
    </source>
</evidence>
<proteinExistence type="inferred from homology"/>
<dbReference type="eggNOG" id="COG1316">
    <property type="taxonomic scope" value="Bacteria"/>
</dbReference>
<dbReference type="Gene3D" id="3.30.70.2390">
    <property type="match status" value="1"/>
</dbReference>
<evidence type="ECO:0000256" key="2">
    <source>
        <dbReference type="SAM" id="MobiDB-lite"/>
    </source>
</evidence>
<evidence type="ECO:0000259" key="3">
    <source>
        <dbReference type="Pfam" id="PF03816"/>
    </source>
</evidence>
<dbReference type="Pfam" id="PF03816">
    <property type="entry name" value="LytR_cpsA_psr"/>
    <property type="match status" value="1"/>
</dbReference>
<comment type="similarity">
    <text evidence="1">Belongs to the LytR/CpsA/Psr (LCP) family.</text>
</comment>
<dbReference type="PANTHER" id="PTHR33392:SF6">
    <property type="entry name" value="POLYISOPRENYL-TEICHOIC ACID--PEPTIDOGLYCAN TEICHOIC ACID TRANSFERASE TAGU"/>
    <property type="match status" value="1"/>
</dbReference>
<name>A4FNM5_SACEN</name>
<dbReference type="InterPro" id="IPR004474">
    <property type="entry name" value="LytR_CpsA_psr"/>
</dbReference>
<dbReference type="NCBIfam" id="TIGR00350">
    <property type="entry name" value="lytR_cpsA_psr"/>
    <property type="match status" value="1"/>
</dbReference>
<dbReference type="InterPro" id="IPR050922">
    <property type="entry name" value="LytR/CpsA/Psr_CW_biosynth"/>
</dbReference>
<dbReference type="RefSeq" id="WP_009948703.1">
    <property type="nucleotide sequence ID" value="NC_009142.1"/>
</dbReference>
<dbReference type="Pfam" id="PF13399">
    <property type="entry name" value="LytR_C"/>
    <property type="match status" value="1"/>
</dbReference>
<dbReference type="STRING" id="405948.SACE_6481"/>
<evidence type="ECO:0000313" key="6">
    <source>
        <dbReference type="Proteomes" id="UP000006728"/>
    </source>
</evidence>
<protein>
    <submittedName>
        <fullName evidence="5">Possible transcriptional regulator, LytR family</fullName>
    </submittedName>
</protein>
<accession>A4FNM5</accession>